<dbReference type="Gene3D" id="3.40.50.1400">
    <property type="match status" value="1"/>
</dbReference>
<dbReference type="InterPro" id="IPR002762">
    <property type="entry name" value="CbiX-like"/>
</dbReference>
<dbReference type="Pfam" id="PF01903">
    <property type="entry name" value="CbiX"/>
    <property type="match status" value="1"/>
</dbReference>
<gene>
    <name evidence="4" type="ORF">H9L21_09285</name>
    <name evidence="3" type="ORF">IBG24_00515</name>
</gene>
<protein>
    <recommendedName>
        <fullName evidence="7">Sirohydrochlorin chelatase</fullName>
    </recommendedName>
</protein>
<keyword evidence="5" id="KW-1185">Reference proteome</keyword>
<evidence type="ECO:0000313" key="3">
    <source>
        <dbReference type="EMBL" id="MBC9224791.1"/>
    </source>
</evidence>
<evidence type="ECO:0000256" key="2">
    <source>
        <dbReference type="ARBA" id="ARBA00023239"/>
    </source>
</evidence>
<evidence type="ECO:0000313" key="4">
    <source>
        <dbReference type="EMBL" id="QNL93323.1"/>
    </source>
</evidence>
<name>A0A8I0ER11_9ACTN</name>
<dbReference type="AlphaFoldDB" id="A0A8I0ER11"/>
<evidence type="ECO:0008006" key="7">
    <source>
        <dbReference type="Google" id="ProtNLM"/>
    </source>
</evidence>
<evidence type="ECO:0000313" key="6">
    <source>
        <dbReference type="Proteomes" id="UP000620591"/>
    </source>
</evidence>
<accession>A0A8I0ER11</accession>
<dbReference type="Proteomes" id="UP000620591">
    <property type="component" value="Unassembled WGS sequence"/>
</dbReference>
<dbReference type="RefSeq" id="WP_154594764.1">
    <property type="nucleotide sequence ID" value="NZ_CP060587.1"/>
</dbReference>
<proteinExistence type="predicted"/>
<evidence type="ECO:0000256" key="1">
    <source>
        <dbReference type="ARBA" id="ARBA00022723"/>
    </source>
</evidence>
<keyword evidence="2" id="KW-0456">Lyase</keyword>
<sequence>MRTRIIVCGHGTTSHTGRSAIASLVNAVRRHAGGPEVVDAFFDVQQPSLADVVAETSGPRVIVPLLLHHDVSTAGRLAAVAADDPLVRVAPAMGPDWVLAEIGVRRLIEAGARPSDTIVMVAPEADGPRALADISKAARLLSAVWGGPVHVGVVDGVGTPVEDALDVARAHNQRVVVSMYALASGQGASAIGRLGADVVTAPLLGAGAPDARLVTLALERAEVLSFPGEVGSATR</sequence>
<evidence type="ECO:0000313" key="5">
    <source>
        <dbReference type="Proteomes" id="UP000515871"/>
    </source>
</evidence>
<dbReference type="SUPFAM" id="SSF53800">
    <property type="entry name" value="Chelatase"/>
    <property type="match status" value="1"/>
</dbReference>
<reference evidence="3" key="1">
    <citation type="submission" date="2020-09" db="EMBL/GenBank/DDBJ databases">
        <title>Novel species in genus Aeromicrobium.</title>
        <authorList>
            <person name="Zhang G."/>
        </authorList>
    </citation>
    <scope>NUCLEOTIDE SEQUENCE</scope>
    <source>
        <strain evidence="5">zg-629</strain>
        <strain evidence="4">Zg-629</strain>
        <strain evidence="3">Zg-636</strain>
    </source>
</reference>
<dbReference type="GO" id="GO:0016829">
    <property type="term" value="F:lyase activity"/>
    <property type="evidence" value="ECO:0007669"/>
    <property type="project" value="UniProtKB-KW"/>
</dbReference>
<dbReference type="Proteomes" id="UP000515871">
    <property type="component" value="Chromosome"/>
</dbReference>
<dbReference type="GO" id="GO:0046872">
    <property type="term" value="F:metal ion binding"/>
    <property type="evidence" value="ECO:0007669"/>
    <property type="project" value="UniProtKB-KW"/>
</dbReference>
<keyword evidence="1" id="KW-0479">Metal-binding</keyword>
<organism evidence="3 6">
    <name type="scientific">Aeromicrobium senzhongii</name>
    <dbReference type="NCBI Taxonomy" id="2663859"/>
    <lineage>
        <taxon>Bacteria</taxon>
        <taxon>Bacillati</taxon>
        <taxon>Actinomycetota</taxon>
        <taxon>Actinomycetes</taxon>
        <taxon>Propionibacteriales</taxon>
        <taxon>Nocardioidaceae</taxon>
        <taxon>Aeromicrobium</taxon>
    </lineage>
</organism>
<dbReference type="EMBL" id="CP060587">
    <property type="protein sequence ID" value="QNL93323.1"/>
    <property type="molecule type" value="Genomic_DNA"/>
</dbReference>
<dbReference type="EMBL" id="JACTVM010000001">
    <property type="protein sequence ID" value="MBC9224791.1"/>
    <property type="molecule type" value="Genomic_DNA"/>
</dbReference>